<comment type="caution">
    <text evidence="1">The sequence shown here is derived from an EMBL/GenBank/DDBJ whole genome shotgun (WGS) entry which is preliminary data.</text>
</comment>
<protein>
    <submittedName>
        <fullName evidence="1">Uncharacterized protein</fullName>
    </submittedName>
</protein>
<organism evidence="1 2">
    <name type="scientific">Candidatus Methanogaster sp</name>
    <dbReference type="NCBI Taxonomy" id="3386292"/>
    <lineage>
        <taxon>Archaea</taxon>
        <taxon>Methanobacteriati</taxon>
        <taxon>Methanobacteriota</taxon>
        <taxon>Stenosarchaea group</taxon>
        <taxon>Methanomicrobia</taxon>
        <taxon>Methanosarcinales</taxon>
        <taxon>ANME-2 cluster</taxon>
        <taxon>Candidatus Methanogasteraceae</taxon>
        <taxon>Candidatus Methanogaster</taxon>
    </lineage>
</organism>
<proteinExistence type="predicted"/>
<sequence length="193" mass="20592">MIRTLVVDDSKFMRTLISDMLVSDSHIDVIATAKDGMDAVAQARLHHPDVITLDVEMPRMDGLEALKAIIEDGQALIAPGDYHIVVRRAENGGRVVDPNQDPPVHAVRPAADIMLQSVAASYGSRTLGMILTGMGSDGACGMEAIREHGGKTIVSDEETSLIFGMPKAAIDLGCVDRIAPLHKIPEEIGSMLG</sequence>
<reference evidence="1" key="1">
    <citation type="submission" date="2018-01" db="EMBL/GenBank/DDBJ databases">
        <authorList>
            <person name="Krukenberg V."/>
        </authorList>
    </citation>
    <scope>NUCLEOTIDE SEQUENCE</scope>
    <source>
        <strain evidence="1">E20ANME2</strain>
    </source>
</reference>
<evidence type="ECO:0000313" key="2">
    <source>
        <dbReference type="Proteomes" id="UP000248329"/>
    </source>
</evidence>
<gene>
    <name evidence="1" type="ORF">C4B59_04895</name>
</gene>
<dbReference type="EMBL" id="PQXF01000006">
    <property type="protein sequence ID" value="PXF61291.1"/>
    <property type="molecule type" value="Genomic_DNA"/>
</dbReference>
<dbReference type="Proteomes" id="UP000248329">
    <property type="component" value="Unassembled WGS sequence"/>
</dbReference>
<evidence type="ECO:0000313" key="1">
    <source>
        <dbReference type="EMBL" id="PXF61291.1"/>
    </source>
</evidence>
<accession>A0AC61L3Z8</accession>
<name>A0AC61L3Z8_9EURY</name>